<protein>
    <recommendedName>
        <fullName evidence="3">Phage tail protein</fullName>
    </recommendedName>
</protein>
<dbReference type="InterPro" id="IPR011855">
    <property type="entry name" value="Phgtail_TP901_1"/>
</dbReference>
<dbReference type="Proteomes" id="UP000242444">
    <property type="component" value="Unassembled WGS sequence"/>
</dbReference>
<dbReference type="EMBL" id="NKYE01000003">
    <property type="protein sequence ID" value="OZM73972.1"/>
    <property type="molecule type" value="Genomic_DNA"/>
</dbReference>
<proteinExistence type="predicted"/>
<dbReference type="RefSeq" id="WP_094861729.1">
    <property type="nucleotide sequence ID" value="NZ_NKYE01000003.1"/>
</dbReference>
<evidence type="ECO:0008006" key="3">
    <source>
        <dbReference type="Google" id="ProtNLM"/>
    </source>
</evidence>
<organism evidence="1 2">
    <name type="scientific">Amycolatopsis antarctica</name>
    <dbReference type="NCBI Taxonomy" id="1854586"/>
    <lineage>
        <taxon>Bacteria</taxon>
        <taxon>Bacillati</taxon>
        <taxon>Actinomycetota</taxon>
        <taxon>Actinomycetes</taxon>
        <taxon>Pseudonocardiales</taxon>
        <taxon>Pseudonocardiaceae</taxon>
        <taxon>Amycolatopsis</taxon>
    </lineage>
</organism>
<dbReference type="NCBIfam" id="NF047353">
    <property type="entry name" value="tube_lmo2291"/>
    <property type="match status" value="1"/>
</dbReference>
<gene>
    <name evidence="1" type="ORF">CFN78_06705</name>
</gene>
<evidence type="ECO:0000313" key="1">
    <source>
        <dbReference type="EMBL" id="OZM73972.1"/>
    </source>
</evidence>
<comment type="caution">
    <text evidence="1">The sequence shown here is derived from an EMBL/GenBank/DDBJ whole genome shotgun (WGS) entry which is preliminary data.</text>
</comment>
<dbReference type="AlphaFoldDB" id="A0A263D631"/>
<dbReference type="Pfam" id="PF06199">
    <property type="entry name" value="Phage_tail_2"/>
    <property type="match status" value="1"/>
</dbReference>
<reference evidence="1 2" key="1">
    <citation type="submission" date="2017-07" db="EMBL/GenBank/DDBJ databases">
        <title>Amycolatopsis antarcticus sp. nov., isolated from the surface of an Antarcticus brown macroalga.</title>
        <authorList>
            <person name="Wang J."/>
            <person name="Leiva S."/>
            <person name="Huang J."/>
            <person name="Huang Y."/>
        </authorList>
    </citation>
    <scope>NUCLEOTIDE SEQUENCE [LARGE SCALE GENOMIC DNA]</scope>
    <source>
        <strain evidence="1 2">AU-G6</strain>
    </source>
</reference>
<sequence length="161" mass="17383">MTTPTPPAPLKKRAVRFQRLEVNTGTEETPVWTTVRGMTKLEMPIEAEEVDTSDFDSGGWADSLTTFRSWKVDYEGFEGFTGPDDSPVEDPGQEALRARGIQTGSEAYADVRLFRTDNGKGYQGRVSVNWNGTGGEVKGVSPFNGSLTGSGVLSAATVDLD</sequence>
<accession>A0A263D631</accession>
<name>A0A263D631_9PSEU</name>
<dbReference type="InParanoid" id="A0A263D631"/>
<keyword evidence="2" id="KW-1185">Reference proteome</keyword>
<evidence type="ECO:0000313" key="2">
    <source>
        <dbReference type="Proteomes" id="UP000242444"/>
    </source>
</evidence>
<dbReference type="OrthoDB" id="4201135at2"/>